<gene>
    <name evidence="1" type="ORF">KC01_LOCUS19053</name>
</gene>
<sequence length="95" mass="9992">MHPMVVAVPLLNVRESHVAAATGVGDPITTAARDPTFRADPAASPAASPAAAQDVFKHKCNRKTLRRTRSTRVAPISQSTGPSLILLQVVGLLWG</sequence>
<evidence type="ECO:0000313" key="1">
    <source>
        <dbReference type="EMBL" id="CAL1589420.1"/>
    </source>
</evidence>
<dbReference type="AlphaFoldDB" id="A0AAV2KKE1"/>
<accession>A0AAV2KKE1</accession>
<dbReference type="Proteomes" id="UP001497482">
    <property type="component" value="Chromosome 18"/>
</dbReference>
<proteinExistence type="predicted"/>
<organism evidence="1 2">
    <name type="scientific">Knipowitschia caucasica</name>
    <name type="common">Caucasian dwarf goby</name>
    <name type="synonym">Pomatoschistus caucasicus</name>
    <dbReference type="NCBI Taxonomy" id="637954"/>
    <lineage>
        <taxon>Eukaryota</taxon>
        <taxon>Metazoa</taxon>
        <taxon>Chordata</taxon>
        <taxon>Craniata</taxon>
        <taxon>Vertebrata</taxon>
        <taxon>Euteleostomi</taxon>
        <taxon>Actinopterygii</taxon>
        <taxon>Neopterygii</taxon>
        <taxon>Teleostei</taxon>
        <taxon>Neoteleostei</taxon>
        <taxon>Acanthomorphata</taxon>
        <taxon>Gobiaria</taxon>
        <taxon>Gobiiformes</taxon>
        <taxon>Gobioidei</taxon>
        <taxon>Gobiidae</taxon>
        <taxon>Gobiinae</taxon>
        <taxon>Knipowitschia</taxon>
    </lineage>
</organism>
<dbReference type="EMBL" id="OZ035840">
    <property type="protein sequence ID" value="CAL1589420.1"/>
    <property type="molecule type" value="Genomic_DNA"/>
</dbReference>
<evidence type="ECO:0000313" key="2">
    <source>
        <dbReference type="Proteomes" id="UP001497482"/>
    </source>
</evidence>
<reference evidence="1 2" key="1">
    <citation type="submission" date="2024-04" db="EMBL/GenBank/DDBJ databases">
        <authorList>
            <person name="Waldvogel A.-M."/>
            <person name="Schoenle A."/>
        </authorList>
    </citation>
    <scope>NUCLEOTIDE SEQUENCE [LARGE SCALE GENOMIC DNA]</scope>
</reference>
<protein>
    <submittedName>
        <fullName evidence="1">Uncharacterized protein</fullName>
    </submittedName>
</protein>
<keyword evidence="2" id="KW-1185">Reference proteome</keyword>
<name>A0AAV2KKE1_KNICA</name>